<reference evidence="10" key="1">
    <citation type="submission" date="2017-11" db="EMBL/GenBank/DDBJ databases">
        <authorList>
            <person name="Zhu W."/>
        </authorList>
    </citation>
    <scope>NUCLEOTIDE SEQUENCE [LARGE SCALE GENOMIC DNA]</scope>
    <source>
        <strain evidence="10">160</strain>
    </source>
</reference>
<dbReference type="Pfam" id="PF01687">
    <property type="entry name" value="Flavokinase"/>
    <property type="match status" value="1"/>
</dbReference>
<comment type="catalytic activity">
    <reaction evidence="7">
        <text>riboflavin + ATP = FMN + ADP + H(+)</text>
        <dbReference type="Rhea" id="RHEA:14357"/>
        <dbReference type="ChEBI" id="CHEBI:15378"/>
        <dbReference type="ChEBI" id="CHEBI:30616"/>
        <dbReference type="ChEBI" id="CHEBI:57986"/>
        <dbReference type="ChEBI" id="CHEBI:58210"/>
        <dbReference type="ChEBI" id="CHEBI:456216"/>
        <dbReference type="EC" id="2.7.1.26"/>
    </reaction>
</comment>
<evidence type="ECO:0000256" key="1">
    <source>
        <dbReference type="ARBA" id="ARBA00012105"/>
    </source>
</evidence>
<dbReference type="GO" id="GO:0008531">
    <property type="term" value="F:riboflavin kinase activity"/>
    <property type="evidence" value="ECO:0007669"/>
    <property type="project" value="UniProtKB-EC"/>
</dbReference>
<dbReference type="OrthoDB" id="2720515at2"/>
<evidence type="ECO:0000256" key="5">
    <source>
        <dbReference type="ARBA" id="ARBA00022741"/>
    </source>
</evidence>
<evidence type="ECO:0000313" key="9">
    <source>
        <dbReference type="EMBL" id="AXI10939.1"/>
    </source>
</evidence>
<evidence type="ECO:0000256" key="3">
    <source>
        <dbReference type="ARBA" id="ARBA00022643"/>
    </source>
</evidence>
<dbReference type="GO" id="GO:0005524">
    <property type="term" value="F:ATP binding"/>
    <property type="evidence" value="ECO:0007669"/>
    <property type="project" value="UniProtKB-KW"/>
</dbReference>
<keyword evidence="6" id="KW-0067">ATP-binding</keyword>
<proteinExistence type="predicted"/>
<keyword evidence="10" id="KW-1185">Reference proteome</keyword>
<name>A0A345PLQ9_9BACI</name>
<evidence type="ECO:0000256" key="7">
    <source>
        <dbReference type="ARBA" id="ARBA00047880"/>
    </source>
</evidence>
<keyword evidence="2" id="KW-0285">Flavoprotein</keyword>
<keyword evidence="4" id="KW-0808">Transferase</keyword>
<dbReference type="EC" id="2.7.1.26" evidence="1"/>
<accession>A0A345PLQ9</accession>
<dbReference type="InterPro" id="IPR015865">
    <property type="entry name" value="Riboflavin_kinase_bac/euk"/>
</dbReference>
<dbReference type="RefSeq" id="WP_114918224.1">
    <property type="nucleotide sequence ID" value="NZ_CP024848.1"/>
</dbReference>
<evidence type="ECO:0000313" key="10">
    <source>
        <dbReference type="Proteomes" id="UP000253908"/>
    </source>
</evidence>
<sequence length="125" mass="14336">MKVKKARGSLSEFNYQTPGYITRDDIKSKFLNYYSVNVNINPSINIPDPGMYYISLKIGDSWHAAIASVTEPISLIEHENRRIRAYITNLSREINDEKVLISWPNFPESKSNQMNQNELGKVVSL</sequence>
<feature type="domain" description="Riboflavin kinase" evidence="8">
    <location>
        <begin position="13"/>
        <end position="106"/>
    </location>
</feature>
<keyword evidence="5" id="KW-0547">Nucleotide-binding</keyword>
<evidence type="ECO:0000259" key="8">
    <source>
        <dbReference type="Pfam" id="PF01687"/>
    </source>
</evidence>
<evidence type="ECO:0000256" key="2">
    <source>
        <dbReference type="ARBA" id="ARBA00022630"/>
    </source>
</evidence>
<organism evidence="9 10">
    <name type="scientific">Oceanobacillus zhaokaii</name>
    <dbReference type="NCBI Taxonomy" id="2052660"/>
    <lineage>
        <taxon>Bacteria</taxon>
        <taxon>Bacillati</taxon>
        <taxon>Bacillota</taxon>
        <taxon>Bacilli</taxon>
        <taxon>Bacillales</taxon>
        <taxon>Bacillaceae</taxon>
        <taxon>Oceanobacillus</taxon>
    </lineage>
</organism>
<evidence type="ECO:0000256" key="4">
    <source>
        <dbReference type="ARBA" id="ARBA00022679"/>
    </source>
</evidence>
<dbReference type="GO" id="GO:0009231">
    <property type="term" value="P:riboflavin biosynthetic process"/>
    <property type="evidence" value="ECO:0007669"/>
    <property type="project" value="InterPro"/>
</dbReference>
<dbReference type="EMBL" id="CP024848">
    <property type="protein sequence ID" value="AXI10939.1"/>
    <property type="molecule type" value="Genomic_DNA"/>
</dbReference>
<gene>
    <name evidence="9" type="ORF">CUC15_19270</name>
</gene>
<dbReference type="InterPro" id="IPR023465">
    <property type="entry name" value="Riboflavin_kinase_dom_sf"/>
</dbReference>
<dbReference type="Proteomes" id="UP000253908">
    <property type="component" value="Chromosome"/>
</dbReference>
<dbReference type="KEGG" id="ocn:CUC15_19270"/>
<dbReference type="AlphaFoldDB" id="A0A345PLQ9"/>
<dbReference type="SUPFAM" id="SSF82114">
    <property type="entry name" value="Riboflavin kinase-like"/>
    <property type="match status" value="1"/>
</dbReference>
<keyword evidence="3" id="KW-0288">FMN</keyword>
<protein>
    <recommendedName>
        <fullName evidence="1">riboflavin kinase</fullName>
        <ecNumber evidence="1">2.7.1.26</ecNumber>
    </recommendedName>
</protein>
<evidence type="ECO:0000256" key="6">
    <source>
        <dbReference type="ARBA" id="ARBA00022840"/>
    </source>
</evidence>